<evidence type="ECO:0000256" key="1">
    <source>
        <dbReference type="SAM" id="Phobius"/>
    </source>
</evidence>
<dbReference type="InterPro" id="IPR011990">
    <property type="entry name" value="TPR-like_helical_dom_sf"/>
</dbReference>
<keyword evidence="1" id="KW-1133">Transmembrane helix</keyword>
<sequence>MNFMQPDTGSAFGLASITSAEVRAALEKILTSDEFVASPQLCAFLSYIVEAHLAGNEHLLKGQTIGTVVLGRPEGYDSQRDPIVRVEANRLRRTLAAYYENSGAEAPVRVFVERGSYVPHFGRLVLAPSSPVPSALEPAATSEPGAVQPVSRRPWPMVAVIGLVLTAFAIGLLLAFRPPAPAPGDLPVEVGGVASVKAGILPVPKATSPYLPSVEVFPFDVVGSGQMADRSDDLESSLTVALARFPELRVLAQEGQPADFRIEGDIEVADLKSSVAIRLLSTRSAEVLWSGSLDMPVAELMSRGGTDRVVALATTAIAPQFGAIAQYVSHRDDRAADMQGYDCLIDAQLQLHRIDDGSWERIDACLREMIEQHPTFATAWASRALLRMEGYRLEPDTPTARASLKAADELARRALELEPTNVRAMTAVAAVAFGKDDLEAARNIGLRAITANPYDPLARLQYVLALVASDYPDQALQQSEAARRLDPAHISFYDSLEFLARVGKPTGAVPVSGAVMADASLLPYGAIARVLAYDATGETAAREVAVKALYALMPLFSSDLPAALRRQFPPSPYTDRLEEALRKAGVGI</sequence>
<organism evidence="2 3">
    <name type="scientific">Kaistia terrae</name>
    <dbReference type="NCBI Taxonomy" id="537017"/>
    <lineage>
        <taxon>Bacteria</taxon>
        <taxon>Pseudomonadati</taxon>
        <taxon>Pseudomonadota</taxon>
        <taxon>Alphaproteobacteria</taxon>
        <taxon>Hyphomicrobiales</taxon>
        <taxon>Kaistiaceae</taxon>
        <taxon>Kaistia</taxon>
    </lineage>
</organism>
<proteinExistence type="predicted"/>
<keyword evidence="3" id="KW-1185">Reference proteome</keyword>
<evidence type="ECO:0000313" key="3">
    <source>
        <dbReference type="Proteomes" id="UP001596150"/>
    </source>
</evidence>
<reference evidence="3" key="1">
    <citation type="journal article" date="2019" name="Int. J. Syst. Evol. Microbiol.">
        <title>The Global Catalogue of Microorganisms (GCM) 10K type strain sequencing project: providing services to taxonomists for standard genome sequencing and annotation.</title>
        <authorList>
            <consortium name="The Broad Institute Genomics Platform"/>
            <consortium name="The Broad Institute Genome Sequencing Center for Infectious Disease"/>
            <person name="Wu L."/>
            <person name="Ma J."/>
        </authorList>
    </citation>
    <scope>NUCLEOTIDE SEQUENCE [LARGE SCALE GENOMIC DNA]</scope>
    <source>
        <strain evidence="3">KACC 12633</strain>
    </source>
</reference>
<dbReference type="Gene3D" id="1.25.40.10">
    <property type="entry name" value="Tetratricopeptide repeat domain"/>
    <property type="match status" value="1"/>
</dbReference>
<evidence type="ECO:0000313" key="2">
    <source>
        <dbReference type="EMBL" id="MFC5516456.1"/>
    </source>
</evidence>
<dbReference type="SUPFAM" id="SSF48452">
    <property type="entry name" value="TPR-like"/>
    <property type="match status" value="1"/>
</dbReference>
<accession>A0ABW0PV17</accession>
<dbReference type="EMBL" id="JBHSML010000003">
    <property type="protein sequence ID" value="MFC5516456.1"/>
    <property type="molecule type" value="Genomic_DNA"/>
</dbReference>
<keyword evidence="1" id="KW-0472">Membrane</keyword>
<comment type="caution">
    <text evidence="2">The sequence shown here is derived from an EMBL/GenBank/DDBJ whole genome shotgun (WGS) entry which is preliminary data.</text>
</comment>
<feature type="transmembrane region" description="Helical" evidence="1">
    <location>
        <begin position="155"/>
        <end position="176"/>
    </location>
</feature>
<dbReference type="Proteomes" id="UP001596150">
    <property type="component" value="Unassembled WGS sequence"/>
</dbReference>
<evidence type="ECO:0008006" key="4">
    <source>
        <dbReference type="Google" id="ProtNLM"/>
    </source>
</evidence>
<keyword evidence="1" id="KW-0812">Transmembrane</keyword>
<gene>
    <name evidence="2" type="ORF">ACFPP9_11795</name>
</gene>
<protein>
    <recommendedName>
        <fullName evidence="4">Adenylate cyclase</fullName>
    </recommendedName>
</protein>
<dbReference type="RefSeq" id="WP_266344290.1">
    <property type="nucleotide sequence ID" value="NZ_JAPKNH010000004.1"/>
</dbReference>
<name>A0ABW0PV17_9HYPH</name>